<evidence type="ECO:0000313" key="1">
    <source>
        <dbReference type="EMBL" id="PHM69723.1"/>
    </source>
</evidence>
<reference evidence="1 2" key="1">
    <citation type="journal article" date="2017" name="Nat. Microbiol.">
        <title>Natural product diversity associated with the nematode symbionts Photorhabdus and Xenorhabdus.</title>
        <authorList>
            <person name="Tobias N.J."/>
            <person name="Wolff H."/>
            <person name="Djahanschiri B."/>
            <person name="Grundmann F."/>
            <person name="Kronenwerth M."/>
            <person name="Shi Y.M."/>
            <person name="Simonyi S."/>
            <person name="Grun P."/>
            <person name="Shapiro-Ilan D."/>
            <person name="Pidot S.J."/>
            <person name="Stinear T.P."/>
            <person name="Ebersberger I."/>
            <person name="Bode H.B."/>
        </authorList>
    </citation>
    <scope>NUCLEOTIDE SEQUENCE [LARGE SCALE GENOMIC DNA]</scope>
    <source>
        <strain evidence="1 2">DSM 17907</strain>
    </source>
</reference>
<sequence length="129" mass="14789">MSCSNVVTHALKYILESDDLDTSIIEKFFSKDYFQVVNGNKIFFSDFVSHITLLKNSLTNLNVTILSVAENGENVHTHHIVKANKKDDSIIEFEVFSHFSVSENKIKCCYELTRKIIGNEEDDDLGFRH</sequence>
<proteinExistence type="predicted"/>
<protein>
    <recommendedName>
        <fullName evidence="3">SnoaL-like domain-containing protein</fullName>
    </recommendedName>
</protein>
<dbReference type="RefSeq" id="WP_099143126.1">
    <property type="nucleotide sequence ID" value="NZ_CAWNOR010000065.1"/>
</dbReference>
<dbReference type="EMBL" id="NJCX01000030">
    <property type="protein sequence ID" value="PHM69723.1"/>
    <property type="molecule type" value="Genomic_DNA"/>
</dbReference>
<evidence type="ECO:0008006" key="3">
    <source>
        <dbReference type="Google" id="ProtNLM"/>
    </source>
</evidence>
<evidence type="ECO:0000313" key="2">
    <source>
        <dbReference type="Proteomes" id="UP000221101"/>
    </source>
</evidence>
<dbReference type="InterPro" id="IPR032710">
    <property type="entry name" value="NTF2-like_dom_sf"/>
</dbReference>
<dbReference type="OrthoDB" id="1256785at2"/>
<comment type="caution">
    <text evidence="1">The sequence shown here is derived from an EMBL/GenBank/DDBJ whole genome shotgun (WGS) entry which is preliminary data.</text>
</comment>
<keyword evidence="2" id="KW-1185">Reference proteome</keyword>
<dbReference type="AlphaFoldDB" id="A0A2D0L200"/>
<dbReference type="Proteomes" id="UP000221101">
    <property type="component" value="Unassembled WGS sequence"/>
</dbReference>
<name>A0A2D0L200_9GAMM</name>
<organism evidence="1 2">
    <name type="scientific">Xenorhabdus kozodoii</name>
    <dbReference type="NCBI Taxonomy" id="351676"/>
    <lineage>
        <taxon>Bacteria</taxon>
        <taxon>Pseudomonadati</taxon>
        <taxon>Pseudomonadota</taxon>
        <taxon>Gammaproteobacteria</taxon>
        <taxon>Enterobacterales</taxon>
        <taxon>Morganellaceae</taxon>
        <taxon>Xenorhabdus</taxon>
    </lineage>
</organism>
<gene>
    <name evidence="1" type="ORF">Xkoz_03344</name>
</gene>
<dbReference type="SUPFAM" id="SSF54427">
    <property type="entry name" value="NTF2-like"/>
    <property type="match status" value="1"/>
</dbReference>
<accession>A0A2D0L200</accession>